<keyword evidence="8" id="KW-0418">Kinase</keyword>
<dbReference type="EMBL" id="LRBV02000003">
    <property type="status" value="NOT_ANNOTATED_CDS"/>
    <property type="molecule type" value="Genomic_DNA"/>
</dbReference>
<dbReference type="GO" id="GO:0030247">
    <property type="term" value="F:polysaccharide binding"/>
    <property type="evidence" value="ECO:0007669"/>
    <property type="project" value="InterPro"/>
</dbReference>
<dbReference type="Pfam" id="PF13947">
    <property type="entry name" value="GUB_WAK_bind"/>
    <property type="match status" value="1"/>
</dbReference>
<dbReference type="InterPro" id="IPR025287">
    <property type="entry name" value="WAK_GUB"/>
</dbReference>
<dbReference type="InterPro" id="IPR045874">
    <property type="entry name" value="LRK10/LRL21-25-like"/>
</dbReference>
<dbReference type="Pfam" id="PF14380">
    <property type="entry name" value="WAK_assoc"/>
    <property type="match status" value="1"/>
</dbReference>
<dbReference type="InterPro" id="IPR017441">
    <property type="entry name" value="Protein_kinase_ATP_BS"/>
</dbReference>
<dbReference type="InParanoid" id="A0A7N2LAC2"/>
<keyword evidence="11" id="KW-0472">Membrane</keyword>
<evidence type="ECO:0000256" key="16">
    <source>
        <dbReference type="SAM" id="MobiDB-lite"/>
    </source>
</evidence>
<evidence type="ECO:0000313" key="19">
    <source>
        <dbReference type="Proteomes" id="UP000594261"/>
    </source>
</evidence>
<dbReference type="Proteomes" id="UP000594261">
    <property type="component" value="Chromosome 3"/>
</dbReference>
<dbReference type="FunFam" id="1.10.510.10:FF:000590">
    <property type="entry name" value="PR5-like receptor kinase"/>
    <property type="match status" value="1"/>
</dbReference>
<evidence type="ECO:0000256" key="4">
    <source>
        <dbReference type="ARBA" id="ARBA00022679"/>
    </source>
</evidence>
<evidence type="ECO:0000256" key="14">
    <source>
        <dbReference type="ARBA" id="ARBA00048679"/>
    </source>
</evidence>
<feature type="domain" description="Protein kinase" evidence="17">
    <location>
        <begin position="560"/>
        <end position="838"/>
    </location>
</feature>
<feature type="compositionally biased region" description="Polar residues" evidence="16">
    <location>
        <begin position="325"/>
        <end position="335"/>
    </location>
</feature>
<evidence type="ECO:0000256" key="8">
    <source>
        <dbReference type="ARBA" id="ARBA00022777"/>
    </source>
</evidence>
<dbReference type="FunCoup" id="A0A7N2LAC2">
    <property type="interactions" value="834"/>
</dbReference>
<dbReference type="Gene3D" id="3.30.200.20">
    <property type="entry name" value="Phosphorylase Kinase, domain 1"/>
    <property type="match status" value="1"/>
</dbReference>
<keyword evidence="6" id="KW-0732">Signal</keyword>
<reference evidence="18" key="2">
    <citation type="submission" date="2021-01" db="UniProtKB">
        <authorList>
            <consortium name="EnsemblPlants"/>
        </authorList>
    </citation>
    <scope>IDENTIFICATION</scope>
</reference>
<sequence>MEFPATTLCASDWYSNCSTNMFSCGDITNVGYPFWGAARPEACGNPQLKLTCEKNDTTIEILDVWYRVLEMNTRTKTLTIAREDYVNGICSPNFVNSSILESKVLDNTTLLQNLTLVYGCREDELPGKDYQRFTCPKYGLGYLVLADEGLNPCTDSVRLLIPSDSITDVNNLSQVEQTIKAGYDVKWNDSEACSACTRSNGVCGFNRTSNGPTCYCPNQSYGSKTCRSSPPPPPRVLPMPSLAAQAPLITKSENASTNATSTVPILAAQPSKSPSENPSTPVLISADQPSQSPSENPSPPVLISADQPSQSPSENPSPPVLISADQPSQSPSENLSPPVINLTVLDALPSTMTVPSSIAQPSQSPSENPSPPVINLTVLDALPSTMTVPSSIAQPSQSPSENLSPPVINLTVLDALSSTMTVPSPVAQPPQSPSENPSPLVPSPVAQPPQSPSENPSPPVINLIVLDALPSTMTVPSLVAQPPQSPSENPSPPGISTVVVGIILISIVAFYKFKRECLSCGQWFYGRKTRNEQNVEAFIRNYGSFAPKRYSYSFLKKVTNSFKNKIGQGGYGVVYKGVLPDGHLVAVKVLSESKGNGEEFINEIASISRTSHVNVVTLLGFCYEKKKRALIYEYMSNGSLDKFIYTRRLSSENGPLKWKTRNEIVIGIARGLEYLHRGCNTRILHFDIKPHNILLDDNLCPKISDFGLAKLCERKDSVVSTMNARGTAGYIAPEVHCRNIGRVSHKSDVYSYGMMVLEIVAGRKNIDVEMSHTSEIYFPHYVYEHLEGGKDLRLDGITNEEEEEIARKMILISLWCIQTIPSNRPPMTKVVEMLEGSLQSLPMPPNPSLSSPTRSP</sequence>
<dbReference type="GO" id="GO:0005524">
    <property type="term" value="F:ATP binding"/>
    <property type="evidence" value="ECO:0007669"/>
    <property type="project" value="UniProtKB-UniRule"/>
</dbReference>
<keyword evidence="19" id="KW-1185">Reference proteome</keyword>
<dbReference type="InterPro" id="IPR032872">
    <property type="entry name" value="WAK_assoc_C"/>
</dbReference>
<dbReference type="Gene3D" id="1.10.510.10">
    <property type="entry name" value="Transferase(Phosphotransferase) domain 1"/>
    <property type="match status" value="1"/>
</dbReference>
<dbReference type="InterPro" id="IPR008271">
    <property type="entry name" value="Ser/Thr_kinase_AS"/>
</dbReference>
<evidence type="ECO:0000256" key="10">
    <source>
        <dbReference type="ARBA" id="ARBA00022989"/>
    </source>
</evidence>
<dbReference type="FunFam" id="3.30.200.20:FF:000178">
    <property type="entry name" value="serine/threonine-protein kinase PBS1-like"/>
    <property type="match status" value="1"/>
</dbReference>
<feature type="region of interest" description="Disordered" evidence="16">
    <location>
        <begin position="354"/>
        <end position="373"/>
    </location>
</feature>
<dbReference type="EnsemblPlants" id="QL03p064477:mrna">
    <property type="protein sequence ID" value="QL03p064477:mrna"/>
    <property type="gene ID" value="QL03p064477"/>
</dbReference>
<accession>A0A7N2LAC2</accession>
<keyword evidence="9 15" id="KW-0067">ATP-binding</keyword>
<dbReference type="InterPro" id="IPR000719">
    <property type="entry name" value="Prot_kinase_dom"/>
</dbReference>
<dbReference type="InterPro" id="IPR011009">
    <property type="entry name" value="Kinase-like_dom_sf"/>
</dbReference>
<evidence type="ECO:0000313" key="18">
    <source>
        <dbReference type="EnsemblPlants" id="QL03p064477:mrna"/>
    </source>
</evidence>
<feature type="compositionally biased region" description="Polar residues" evidence="16">
    <location>
        <begin position="270"/>
        <end position="282"/>
    </location>
</feature>
<feature type="region of interest" description="Disordered" evidence="16">
    <location>
        <begin position="421"/>
        <end position="459"/>
    </location>
</feature>
<dbReference type="SMART" id="SM00220">
    <property type="entry name" value="S_TKc"/>
    <property type="match status" value="1"/>
</dbReference>
<keyword evidence="10" id="KW-1133">Transmembrane helix</keyword>
<organism evidence="18 19">
    <name type="scientific">Quercus lobata</name>
    <name type="common">Valley oak</name>
    <dbReference type="NCBI Taxonomy" id="97700"/>
    <lineage>
        <taxon>Eukaryota</taxon>
        <taxon>Viridiplantae</taxon>
        <taxon>Streptophyta</taxon>
        <taxon>Embryophyta</taxon>
        <taxon>Tracheophyta</taxon>
        <taxon>Spermatophyta</taxon>
        <taxon>Magnoliopsida</taxon>
        <taxon>eudicotyledons</taxon>
        <taxon>Gunneridae</taxon>
        <taxon>Pentapetalae</taxon>
        <taxon>rosids</taxon>
        <taxon>fabids</taxon>
        <taxon>Fagales</taxon>
        <taxon>Fagaceae</taxon>
        <taxon>Quercus</taxon>
    </lineage>
</organism>
<dbReference type="GO" id="GO:0004674">
    <property type="term" value="F:protein serine/threonine kinase activity"/>
    <property type="evidence" value="ECO:0007669"/>
    <property type="project" value="UniProtKB-KW"/>
</dbReference>
<feature type="compositionally biased region" description="Pro residues" evidence="16">
    <location>
        <begin position="439"/>
        <end position="459"/>
    </location>
</feature>
<keyword evidence="4" id="KW-0808">Transferase</keyword>
<reference evidence="18 19" key="1">
    <citation type="journal article" date="2016" name="G3 (Bethesda)">
        <title>First Draft Assembly and Annotation of the Genome of a California Endemic Oak Quercus lobata Nee (Fagaceae).</title>
        <authorList>
            <person name="Sork V.L."/>
            <person name="Fitz-Gibbon S.T."/>
            <person name="Puiu D."/>
            <person name="Crepeau M."/>
            <person name="Gugger P.F."/>
            <person name="Sherman R."/>
            <person name="Stevens K."/>
            <person name="Langley C.H."/>
            <person name="Pellegrini M."/>
            <person name="Salzberg S.L."/>
        </authorList>
    </citation>
    <scope>NUCLEOTIDE SEQUENCE [LARGE SCALE GENOMIC DNA]</scope>
    <source>
        <strain evidence="18 19">cv. SW786</strain>
    </source>
</reference>
<comment type="catalytic activity">
    <reaction evidence="14">
        <text>L-seryl-[protein] + ATP = O-phospho-L-seryl-[protein] + ADP + H(+)</text>
        <dbReference type="Rhea" id="RHEA:17989"/>
        <dbReference type="Rhea" id="RHEA-COMP:9863"/>
        <dbReference type="Rhea" id="RHEA-COMP:11604"/>
        <dbReference type="ChEBI" id="CHEBI:15378"/>
        <dbReference type="ChEBI" id="CHEBI:29999"/>
        <dbReference type="ChEBI" id="CHEBI:30616"/>
        <dbReference type="ChEBI" id="CHEBI:83421"/>
        <dbReference type="ChEBI" id="CHEBI:456216"/>
        <dbReference type="EC" id="2.7.11.1"/>
    </reaction>
</comment>
<keyword evidence="12" id="KW-0325">Glycoprotein</keyword>
<evidence type="ECO:0000256" key="6">
    <source>
        <dbReference type="ARBA" id="ARBA00022729"/>
    </source>
</evidence>
<evidence type="ECO:0000259" key="17">
    <source>
        <dbReference type="PROSITE" id="PS50011"/>
    </source>
</evidence>
<dbReference type="Gramene" id="QL03p064477:mrna">
    <property type="protein sequence ID" value="QL03p064477:mrna"/>
    <property type="gene ID" value="QL03p064477"/>
</dbReference>
<dbReference type="PANTHER" id="PTHR27009">
    <property type="entry name" value="RUST RESISTANCE KINASE LR10-RELATED"/>
    <property type="match status" value="1"/>
</dbReference>
<keyword evidence="3" id="KW-0723">Serine/threonine-protein kinase</keyword>
<comment type="subcellular location">
    <subcellularLocation>
        <location evidence="1">Membrane</location>
        <topology evidence="1">Single-pass type I membrane protein</topology>
    </subcellularLocation>
</comment>
<dbReference type="PROSITE" id="PS00107">
    <property type="entry name" value="PROTEIN_KINASE_ATP"/>
    <property type="match status" value="1"/>
</dbReference>
<evidence type="ECO:0000256" key="13">
    <source>
        <dbReference type="ARBA" id="ARBA00047899"/>
    </source>
</evidence>
<evidence type="ECO:0000256" key="12">
    <source>
        <dbReference type="ARBA" id="ARBA00023180"/>
    </source>
</evidence>
<keyword evidence="7 15" id="KW-0547">Nucleotide-binding</keyword>
<evidence type="ECO:0000256" key="2">
    <source>
        <dbReference type="ARBA" id="ARBA00012513"/>
    </source>
</evidence>
<feature type="compositionally biased region" description="Low complexity" evidence="16">
    <location>
        <begin position="355"/>
        <end position="367"/>
    </location>
</feature>
<dbReference type="PROSITE" id="PS50011">
    <property type="entry name" value="PROTEIN_KINASE_DOM"/>
    <property type="match status" value="1"/>
</dbReference>
<dbReference type="Pfam" id="PF00069">
    <property type="entry name" value="Pkinase"/>
    <property type="match status" value="1"/>
</dbReference>
<feature type="region of interest" description="Disordered" evidence="16">
    <location>
        <begin position="268"/>
        <end position="337"/>
    </location>
</feature>
<evidence type="ECO:0000256" key="11">
    <source>
        <dbReference type="ARBA" id="ARBA00023136"/>
    </source>
</evidence>
<protein>
    <recommendedName>
        <fullName evidence="2">non-specific serine/threonine protein kinase</fullName>
        <ecNumber evidence="2">2.7.11.1</ecNumber>
    </recommendedName>
</protein>
<evidence type="ECO:0000256" key="15">
    <source>
        <dbReference type="PROSITE-ProRule" id="PRU10141"/>
    </source>
</evidence>
<keyword evidence="5" id="KW-0812">Transmembrane</keyword>
<evidence type="ECO:0000256" key="9">
    <source>
        <dbReference type="ARBA" id="ARBA00022840"/>
    </source>
</evidence>
<dbReference type="EC" id="2.7.11.1" evidence="2"/>
<dbReference type="CDD" id="cd14066">
    <property type="entry name" value="STKc_IRAK"/>
    <property type="match status" value="1"/>
</dbReference>
<evidence type="ECO:0000256" key="7">
    <source>
        <dbReference type="ARBA" id="ARBA00022741"/>
    </source>
</evidence>
<evidence type="ECO:0000256" key="3">
    <source>
        <dbReference type="ARBA" id="ARBA00022527"/>
    </source>
</evidence>
<name>A0A7N2LAC2_QUELO</name>
<dbReference type="AlphaFoldDB" id="A0A7N2LAC2"/>
<dbReference type="GO" id="GO:0016020">
    <property type="term" value="C:membrane"/>
    <property type="evidence" value="ECO:0007669"/>
    <property type="project" value="UniProtKB-SubCell"/>
</dbReference>
<feature type="binding site" evidence="15">
    <location>
        <position position="588"/>
    </location>
    <ligand>
        <name>ATP</name>
        <dbReference type="ChEBI" id="CHEBI:30616"/>
    </ligand>
</feature>
<comment type="catalytic activity">
    <reaction evidence="13">
        <text>L-threonyl-[protein] + ATP = O-phospho-L-threonyl-[protein] + ADP + H(+)</text>
        <dbReference type="Rhea" id="RHEA:46608"/>
        <dbReference type="Rhea" id="RHEA-COMP:11060"/>
        <dbReference type="Rhea" id="RHEA-COMP:11605"/>
        <dbReference type="ChEBI" id="CHEBI:15378"/>
        <dbReference type="ChEBI" id="CHEBI:30013"/>
        <dbReference type="ChEBI" id="CHEBI:30616"/>
        <dbReference type="ChEBI" id="CHEBI:61977"/>
        <dbReference type="ChEBI" id="CHEBI:456216"/>
        <dbReference type="EC" id="2.7.11.1"/>
    </reaction>
</comment>
<dbReference type="SUPFAM" id="SSF56112">
    <property type="entry name" value="Protein kinase-like (PK-like)"/>
    <property type="match status" value="1"/>
</dbReference>
<dbReference type="PROSITE" id="PS00108">
    <property type="entry name" value="PROTEIN_KINASE_ST"/>
    <property type="match status" value="1"/>
</dbReference>
<proteinExistence type="predicted"/>
<evidence type="ECO:0000256" key="1">
    <source>
        <dbReference type="ARBA" id="ARBA00004479"/>
    </source>
</evidence>
<evidence type="ECO:0000256" key="5">
    <source>
        <dbReference type="ARBA" id="ARBA00022692"/>
    </source>
</evidence>